<keyword evidence="2" id="KW-0812">Transmembrane</keyword>
<dbReference type="SUPFAM" id="SSF57783">
    <property type="entry name" value="Zinc beta-ribbon"/>
    <property type="match status" value="1"/>
</dbReference>
<reference evidence="5" key="1">
    <citation type="submission" date="2017-04" db="EMBL/GenBank/DDBJ databases">
        <title>Function of individual gut microbiota members based on whole genome sequencing of pure cultures obtained from chicken caecum.</title>
        <authorList>
            <person name="Medvecky M."/>
            <person name="Cejkova D."/>
            <person name="Polansky O."/>
            <person name="Karasova D."/>
            <person name="Kubasova T."/>
            <person name="Cizek A."/>
            <person name="Rychlik I."/>
        </authorList>
    </citation>
    <scope>NUCLEOTIDE SEQUENCE [LARGE SCALE GENOMIC DNA]</scope>
    <source>
        <strain evidence="5">An144</strain>
    </source>
</reference>
<proteinExistence type="predicted"/>
<gene>
    <name evidence="4" type="ORF">B5E88_05235</name>
</gene>
<evidence type="ECO:0000313" key="4">
    <source>
        <dbReference type="EMBL" id="OUQ10613.1"/>
    </source>
</evidence>
<evidence type="ECO:0000259" key="3">
    <source>
        <dbReference type="Pfam" id="PF13240"/>
    </source>
</evidence>
<feature type="transmembrane region" description="Helical" evidence="2">
    <location>
        <begin position="139"/>
        <end position="165"/>
    </location>
</feature>
<dbReference type="Pfam" id="PF13240">
    <property type="entry name" value="Zn_Ribbon_1"/>
    <property type="match status" value="1"/>
</dbReference>
<dbReference type="EMBL" id="NFLC01000008">
    <property type="protein sequence ID" value="OUQ10613.1"/>
    <property type="molecule type" value="Genomic_DNA"/>
</dbReference>
<dbReference type="Proteomes" id="UP000196074">
    <property type="component" value="Unassembled WGS sequence"/>
</dbReference>
<dbReference type="AlphaFoldDB" id="A0A1Y3UNM4"/>
<evidence type="ECO:0000256" key="1">
    <source>
        <dbReference type="SAM" id="MobiDB-lite"/>
    </source>
</evidence>
<keyword evidence="2" id="KW-0472">Membrane</keyword>
<name>A0A1Y3UNM4_9ENTE</name>
<protein>
    <submittedName>
        <fullName evidence="4">Zinc ribbon domain-containing protein</fullName>
    </submittedName>
</protein>
<evidence type="ECO:0000313" key="5">
    <source>
        <dbReference type="Proteomes" id="UP000196074"/>
    </source>
</evidence>
<evidence type="ECO:0000256" key="2">
    <source>
        <dbReference type="SAM" id="Phobius"/>
    </source>
</evidence>
<keyword evidence="2" id="KW-1133">Transmembrane helix</keyword>
<accession>A0A1Y3UNM4</accession>
<feature type="transmembrane region" description="Helical" evidence="2">
    <location>
        <begin position="238"/>
        <end position="271"/>
    </location>
</feature>
<comment type="caution">
    <text evidence="4">The sequence shown here is derived from an EMBL/GenBank/DDBJ whole genome shotgun (WGS) entry which is preliminary data.</text>
</comment>
<feature type="transmembrane region" description="Helical" evidence="2">
    <location>
        <begin position="192"/>
        <end position="217"/>
    </location>
</feature>
<organism evidence="4 5">
    <name type="scientific">Enterococcus cecorum</name>
    <dbReference type="NCBI Taxonomy" id="44008"/>
    <lineage>
        <taxon>Bacteria</taxon>
        <taxon>Bacillati</taxon>
        <taxon>Bacillota</taxon>
        <taxon>Bacilli</taxon>
        <taxon>Lactobacillales</taxon>
        <taxon>Enterococcaceae</taxon>
        <taxon>Enterococcus</taxon>
    </lineage>
</organism>
<feature type="domain" description="Zinc-ribbon" evidence="3">
    <location>
        <begin position="4"/>
        <end position="24"/>
    </location>
</feature>
<feature type="transmembrane region" description="Helical" evidence="2">
    <location>
        <begin position="291"/>
        <end position="317"/>
    </location>
</feature>
<sequence>MMKKCPNCQTEVEEEALVCPQCGYQWETNADKVEQVVSEEVVSEEKTQSVQQAANEEVSNPENEDKAQTTVAPQTPKESEEETNNQSSENSKKVLDFEKLDDFEALKPHIDQAKNYFEEFKATILHPTIGEIKYKTLGIINFIVIGLLFSLTFSRLLGVMLKGIYGAMNQFTNMFGFGHSSYGSSSISAFPMFWLFLLAIFLTQIILVLVYWIFEIIMQKEGASFKNALDQIFEPLSVLVVVGIVAFVFALLGSVFLKLALILCVLYLLILRYSFDGNIWLIANPKGFNRFYITMIPVVLYSVVSYFVFKVVLGVLIENSNILGIIENMLRF</sequence>
<dbReference type="InterPro" id="IPR026870">
    <property type="entry name" value="Zinc_ribbon_dom"/>
</dbReference>
<feature type="region of interest" description="Disordered" evidence="1">
    <location>
        <begin position="37"/>
        <end position="91"/>
    </location>
</feature>